<dbReference type="AlphaFoldDB" id="A0A128F9W3"/>
<name>A0A128F9W3_9GAMM</name>
<organism evidence="2 3">
    <name type="scientific">Grimontia celer</name>
    <dbReference type="NCBI Taxonomy" id="1796497"/>
    <lineage>
        <taxon>Bacteria</taxon>
        <taxon>Pseudomonadati</taxon>
        <taxon>Pseudomonadota</taxon>
        <taxon>Gammaproteobacteria</taxon>
        <taxon>Vibrionales</taxon>
        <taxon>Vibrionaceae</taxon>
        <taxon>Grimontia</taxon>
    </lineage>
</organism>
<dbReference type="InterPro" id="IPR016040">
    <property type="entry name" value="NAD(P)-bd_dom"/>
</dbReference>
<dbReference type="Proteomes" id="UP000071641">
    <property type="component" value="Unassembled WGS sequence"/>
</dbReference>
<dbReference type="Gene3D" id="3.90.25.10">
    <property type="entry name" value="UDP-galactose 4-epimerase, domain 1"/>
    <property type="match status" value="1"/>
</dbReference>
<keyword evidence="2" id="KW-0560">Oxidoreductase</keyword>
<evidence type="ECO:0000313" key="3">
    <source>
        <dbReference type="Proteomes" id="UP000071641"/>
    </source>
</evidence>
<gene>
    <name evidence="2" type="primary">qorB</name>
    <name evidence="2" type="ORF">GCE9029_03634</name>
</gene>
<dbReference type="STRING" id="1796497.GCE9029_03634"/>
<evidence type="ECO:0000259" key="1">
    <source>
        <dbReference type="Pfam" id="PF13460"/>
    </source>
</evidence>
<dbReference type="GO" id="GO:0003955">
    <property type="term" value="F:NAD(P)H dehydrogenase (quinone) activity"/>
    <property type="evidence" value="ECO:0007669"/>
    <property type="project" value="UniProtKB-EC"/>
</dbReference>
<proteinExistence type="predicted"/>
<sequence>MQANHHSLARLSMREKTVKIAVTAASGQLGSEIVKALIDVIPKENVIALARTPERAKGLGVEIRPGDYEEPEELEQSLQGIDTLLLVSGMDAPDKRIGQHRNVINAAKKAGVNKIVYTSVQGAEEGTAFSPIIQSNRQTEQDVRESGLNWVIGRNGIYIEPDIEYIENYKKAGVITNCAGEGRCGYTTRGELGYAYARMLTEDKHNGQTYNLHGEALTQTQLTEYLNATYHTHLTYVPLSFEDYREDRIAELGGFIGTVIAGIYQGISEGKVDNPSHYFQAAGREHQSWGDYFADIETED</sequence>
<dbReference type="SUPFAM" id="SSF51735">
    <property type="entry name" value="NAD(P)-binding Rossmann-fold domains"/>
    <property type="match status" value="1"/>
</dbReference>
<dbReference type="InterPro" id="IPR036291">
    <property type="entry name" value="NAD(P)-bd_dom_sf"/>
</dbReference>
<dbReference type="Gene3D" id="3.40.50.720">
    <property type="entry name" value="NAD(P)-binding Rossmann-like Domain"/>
    <property type="match status" value="1"/>
</dbReference>
<evidence type="ECO:0000313" key="2">
    <source>
        <dbReference type="EMBL" id="CZF83096.1"/>
    </source>
</evidence>
<dbReference type="CDD" id="cd05269">
    <property type="entry name" value="TMR_SDR_a"/>
    <property type="match status" value="1"/>
</dbReference>
<reference evidence="3" key="1">
    <citation type="submission" date="2016-02" db="EMBL/GenBank/DDBJ databases">
        <authorList>
            <person name="Rodrigo-Torres Lidia"/>
            <person name="Arahal R.David."/>
        </authorList>
    </citation>
    <scope>NUCLEOTIDE SEQUENCE [LARGE SCALE GENOMIC DNA]</scope>
    <source>
        <strain evidence="3">CECT 9029</strain>
    </source>
</reference>
<accession>A0A128F9W3</accession>
<dbReference type="Pfam" id="PF13460">
    <property type="entry name" value="NAD_binding_10"/>
    <property type="match status" value="1"/>
</dbReference>
<dbReference type="PANTHER" id="PTHR47129:SF1">
    <property type="entry name" value="NMRA-LIKE DOMAIN-CONTAINING PROTEIN"/>
    <property type="match status" value="1"/>
</dbReference>
<dbReference type="PANTHER" id="PTHR47129">
    <property type="entry name" value="QUINONE OXIDOREDUCTASE 2"/>
    <property type="match status" value="1"/>
</dbReference>
<keyword evidence="3" id="KW-1185">Reference proteome</keyword>
<dbReference type="InterPro" id="IPR052718">
    <property type="entry name" value="NmrA-type_oxidoreductase"/>
</dbReference>
<feature type="domain" description="NAD(P)-binding" evidence="1">
    <location>
        <begin position="25"/>
        <end position="160"/>
    </location>
</feature>
<protein>
    <submittedName>
        <fullName evidence="2">Quinone oxidoreductase 2</fullName>
        <ecNumber evidence="2">1.6.5.2</ecNumber>
    </submittedName>
</protein>
<dbReference type="EC" id="1.6.5.2" evidence="2"/>
<dbReference type="EMBL" id="FIZX01000002">
    <property type="protein sequence ID" value="CZF83096.1"/>
    <property type="molecule type" value="Genomic_DNA"/>
</dbReference>